<comment type="caution">
    <text evidence="2">The sequence shown here is derived from an EMBL/GenBank/DDBJ whole genome shotgun (WGS) entry which is preliminary data.</text>
</comment>
<organism evidence="2 3">
    <name type="scientific">Methylopila musalis</name>
    <dbReference type="NCBI Taxonomy" id="1134781"/>
    <lineage>
        <taxon>Bacteria</taxon>
        <taxon>Pseudomonadati</taxon>
        <taxon>Pseudomonadota</taxon>
        <taxon>Alphaproteobacteria</taxon>
        <taxon>Hyphomicrobiales</taxon>
        <taxon>Methylopilaceae</taxon>
        <taxon>Methylopila</taxon>
    </lineage>
</organism>
<feature type="non-terminal residue" evidence="2">
    <location>
        <position position="1"/>
    </location>
</feature>
<keyword evidence="3" id="KW-1185">Reference proteome</keyword>
<feature type="region of interest" description="Disordered" evidence="1">
    <location>
        <begin position="62"/>
        <end position="95"/>
    </location>
</feature>
<accession>A0ABW3Z829</accession>
<dbReference type="Proteomes" id="UP001597171">
    <property type="component" value="Unassembled WGS sequence"/>
</dbReference>
<sequence length="154" mass="16015">RAASCALGAAVYRPAEGGGGTALRFVALRDAGSGSHLGFTLTLAPRVAYRFKLTPSSGAADSYAELAEPGPAPVTPGGRFASPSGRDAEDGDAPASPIHFFDERFRRAEPDGLDSPAPVAVFLPELQRAFAYWSANPDPEIAPTGGVWVRDCGR</sequence>
<dbReference type="EMBL" id="JBHTMX010000090">
    <property type="protein sequence ID" value="MFD1332480.1"/>
    <property type="molecule type" value="Genomic_DNA"/>
</dbReference>
<proteinExistence type="predicted"/>
<evidence type="ECO:0000313" key="2">
    <source>
        <dbReference type="EMBL" id="MFD1332480.1"/>
    </source>
</evidence>
<evidence type="ECO:0000256" key="1">
    <source>
        <dbReference type="SAM" id="MobiDB-lite"/>
    </source>
</evidence>
<evidence type="ECO:0000313" key="3">
    <source>
        <dbReference type="Proteomes" id="UP001597171"/>
    </source>
</evidence>
<name>A0ABW3Z829_9HYPH</name>
<gene>
    <name evidence="2" type="ORF">ACFQ4O_10770</name>
</gene>
<protein>
    <submittedName>
        <fullName evidence="2">Uncharacterized protein</fullName>
    </submittedName>
</protein>
<dbReference type="RefSeq" id="WP_378775695.1">
    <property type="nucleotide sequence ID" value="NZ_JBHTMX010000090.1"/>
</dbReference>
<reference evidence="3" key="1">
    <citation type="journal article" date="2019" name="Int. J. Syst. Evol. Microbiol.">
        <title>The Global Catalogue of Microorganisms (GCM) 10K type strain sequencing project: providing services to taxonomists for standard genome sequencing and annotation.</title>
        <authorList>
            <consortium name="The Broad Institute Genomics Platform"/>
            <consortium name="The Broad Institute Genome Sequencing Center for Infectious Disease"/>
            <person name="Wu L."/>
            <person name="Ma J."/>
        </authorList>
    </citation>
    <scope>NUCLEOTIDE SEQUENCE [LARGE SCALE GENOMIC DNA]</scope>
    <source>
        <strain evidence="3">CCUG 61696</strain>
    </source>
</reference>